<dbReference type="GO" id="GO:0033204">
    <property type="term" value="F:ribonuclease P RNA binding"/>
    <property type="evidence" value="ECO:0007669"/>
    <property type="project" value="TreeGrafter"/>
</dbReference>
<dbReference type="Pfam" id="PF01900">
    <property type="entry name" value="RNase_P_Rpp14"/>
    <property type="match status" value="1"/>
</dbReference>
<dbReference type="GeneID" id="18876189"/>
<dbReference type="Proteomes" id="UP000054196">
    <property type="component" value="Unassembled WGS sequence"/>
</dbReference>
<evidence type="ECO:0000313" key="4">
    <source>
        <dbReference type="Proteomes" id="UP000054196"/>
    </source>
</evidence>
<dbReference type="OMA" id="IVRCPRA"/>
<dbReference type="GO" id="GO:0030681">
    <property type="term" value="C:multimeric ribonuclease P complex"/>
    <property type="evidence" value="ECO:0007669"/>
    <property type="project" value="TreeGrafter"/>
</dbReference>
<gene>
    <name evidence="3" type="ORF">PUNSTDRAFT_108833</name>
</gene>
<dbReference type="PANTHER" id="PTHR15441:SF2">
    <property type="entry name" value="RIBONUCLEASE P_MRP PROTEIN SUBUNIT POP5"/>
    <property type="match status" value="1"/>
</dbReference>
<name>R7S431_PUNST</name>
<dbReference type="Gene3D" id="3.30.70.3250">
    <property type="entry name" value="Ribonuclease P, Pop5 subunit"/>
    <property type="match status" value="1"/>
</dbReference>
<evidence type="ECO:0000313" key="3">
    <source>
        <dbReference type="EMBL" id="EIN03996.1"/>
    </source>
</evidence>
<evidence type="ECO:0000256" key="1">
    <source>
        <dbReference type="ARBA" id="ARBA00010800"/>
    </source>
</evidence>
<sequence length="159" mass="17703">MVRFKNRWLLVEFIPYPDGLLSTPSVQAKETLNGKLIFAALKQSVLQNFGDSGWGAVGYSLTVKYYSPTTRLCIIRVGREHVRTAWGALTLLNSIEGQRVIPNVIHVSGTIKHAQIAAIEHNRVVIARYRAIAKTPAGYTDSYEAFLETTTNEINALQD</sequence>
<dbReference type="PANTHER" id="PTHR15441">
    <property type="entry name" value="RIBONUCLEASE P PROTEIN SUBUNIT P14"/>
    <property type="match status" value="1"/>
</dbReference>
<organism evidence="3 4">
    <name type="scientific">Punctularia strigosozonata (strain HHB-11173)</name>
    <name type="common">White-rot fungus</name>
    <dbReference type="NCBI Taxonomy" id="741275"/>
    <lineage>
        <taxon>Eukaryota</taxon>
        <taxon>Fungi</taxon>
        <taxon>Dikarya</taxon>
        <taxon>Basidiomycota</taxon>
        <taxon>Agaricomycotina</taxon>
        <taxon>Agaricomycetes</taxon>
        <taxon>Corticiales</taxon>
        <taxon>Punctulariaceae</taxon>
        <taxon>Punctularia</taxon>
    </lineage>
</organism>
<accession>R7S431</accession>
<comment type="similarity">
    <text evidence="1">Belongs to the eukaryotic/archaeal RNase P protein component 2 family.</text>
</comment>
<dbReference type="GO" id="GO:0005730">
    <property type="term" value="C:nucleolus"/>
    <property type="evidence" value="ECO:0007669"/>
    <property type="project" value="TreeGrafter"/>
</dbReference>
<dbReference type="SUPFAM" id="SSF160350">
    <property type="entry name" value="Rnp2-like"/>
    <property type="match status" value="1"/>
</dbReference>
<keyword evidence="2" id="KW-0819">tRNA processing</keyword>
<dbReference type="InterPro" id="IPR002759">
    <property type="entry name" value="Pop5/Rpp14/Rnp2-like"/>
</dbReference>
<dbReference type="AlphaFoldDB" id="R7S431"/>
<dbReference type="GO" id="GO:0000172">
    <property type="term" value="C:ribonuclease MRP complex"/>
    <property type="evidence" value="ECO:0007669"/>
    <property type="project" value="TreeGrafter"/>
</dbReference>
<dbReference type="GO" id="GO:0001682">
    <property type="term" value="P:tRNA 5'-leader removal"/>
    <property type="evidence" value="ECO:0007669"/>
    <property type="project" value="InterPro"/>
</dbReference>
<proteinExistence type="inferred from homology"/>
<dbReference type="RefSeq" id="XP_007388785.1">
    <property type="nucleotide sequence ID" value="XM_007388723.1"/>
</dbReference>
<dbReference type="InterPro" id="IPR038085">
    <property type="entry name" value="Rnp2-like_sf"/>
</dbReference>
<keyword evidence="4" id="KW-1185">Reference proteome</keyword>
<protein>
    <submittedName>
        <fullName evidence="3">Uncharacterized protein</fullName>
    </submittedName>
</protein>
<dbReference type="KEGG" id="psq:PUNSTDRAFT_108833"/>
<dbReference type="EMBL" id="JH687557">
    <property type="protein sequence ID" value="EIN03996.1"/>
    <property type="molecule type" value="Genomic_DNA"/>
</dbReference>
<dbReference type="HOGENOM" id="CLU_086710_3_0_1"/>
<dbReference type="OrthoDB" id="24745at2759"/>
<evidence type="ECO:0000256" key="2">
    <source>
        <dbReference type="ARBA" id="ARBA00022694"/>
    </source>
</evidence>
<dbReference type="eggNOG" id="KOG4639">
    <property type="taxonomic scope" value="Eukaryota"/>
</dbReference>
<reference evidence="4" key="1">
    <citation type="journal article" date="2012" name="Science">
        <title>The Paleozoic origin of enzymatic lignin decomposition reconstructed from 31 fungal genomes.</title>
        <authorList>
            <person name="Floudas D."/>
            <person name="Binder M."/>
            <person name="Riley R."/>
            <person name="Barry K."/>
            <person name="Blanchette R.A."/>
            <person name="Henrissat B."/>
            <person name="Martinez A.T."/>
            <person name="Otillar R."/>
            <person name="Spatafora J.W."/>
            <person name="Yadav J.S."/>
            <person name="Aerts A."/>
            <person name="Benoit I."/>
            <person name="Boyd A."/>
            <person name="Carlson A."/>
            <person name="Copeland A."/>
            <person name="Coutinho P.M."/>
            <person name="de Vries R.P."/>
            <person name="Ferreira P."/>
            <person name="Findley K."/>
            <person name="Foster B."/>
            <person name="Gaskell J."/>
            <person name="Glotzer D."/>
            <person name="Gorecki P."/>
            <person name="Heitman J."/>
            <person name="Hesse C."/>
            <person name="Hori C."/>
            <person name="Igarashi K."/>
            <person name="Jurgens J.A."/>
            <person name="Kallen N."/>
            <person name="Kersten P."/>
            <person name="Kohler A."/>
            <person name="Kuees U."/>
            <person name="Kumar T.K.A."/>
            <person name="Kuo A."/>
            <person name="LaButti K."/>
            <person name="Larrondo L.F."/>
            <person name="Lindquist E."/>
            <person name="Ling A."/>
            <person name="Lombard V."/>
            <person name="Lucas S."/>
            <person name="Lundell T."/>
            <person name="Martin R."/>
            <person name="McLaughlin D.J."/>
            <person name="Morgenstern I."/>
            <person name="Morin E."/>
            <person name="Murat C."/>
            <person name="Nagy L.G."/>
            <person name="Nolan M."/>
            <person name="Ohm R.A."/>
            <person name="Patyshakuliyeva A."/>
            <person name="Rokas A."/>
            <person name="Ruiz-Duenas F.J."/>
            <person name="Sabat G."/>
            <person name="Salamov A."/>
            <person name="Samejima M."/>
            <person name="Schmutz J."/>
            <person name="Slot J.C."/>
            <person name="St John F."/>
            <person name="Stenlid J."/>
            <person name="Sun H."/>
            <person name="Sun S."/>
            <person name="Syed K."/>
            <person name="Tsang A."/>
            <person name="Wiebenga A."/>
            <person name="Young D."/>
            <person name="Pisabarro A."/>
            <person name="Eastwood D.C."/>
            <person name="Martin F."/>
            <person name="Cullen D."/>
            <person name="Grigoriev I.V."/>
            <person name="Hibbett D.S."/>
        </authorList>
    </citation>
    <scope>NUCLEOTIDE SEQUENCE [LARGE SCALE GENOMIC DNA]</scope>
    <source>
        <strain evidence="4">HHB-11173 SS5</strain>
    </source>
</reference>